<evidence type="ECO:0000313" key="9">
    <source>
        <dbReference type="Proteomes" id="UP000199632"/>
    </source>
</evidence>
<feature type="transmembrane region" description="Helical" evidence="6">
    <location>
        <begin position="114"/>
        <end position="136"/>
    </location>
</feature>
<feature type="transmembrane region" description="Helical" evidence="6">
    <location>
        <begin position="177"/>
        <end position="195"/>
    </location>
</feature>
<dbReference type="GO" id="GO:0043190">
    <property type="term" value="C:ATP-binding cassette (ABC) transporter complex"/>
    <property type="evidence" value="ECO:0007669"/>
    <property type="project" value="InterPro"/>
</dbReference>
<feature type="transmembrane region" description="Helical" evidence="6">
    <location>
        <begin position="226"/>
        <end position="249"/>
    </location>
</feature>
<accession>A0A1H3KUH0</accession>
<organism evidence="8 9">
    <name type="scientific">Asanoa ishikariensis</name>
    <dbReference type="NCBI Taxonomy" id="137265"/>
    <lineage>
        <taxon>Bacteria</taxon>
        <taxon>Bacillati</taxon>
        <taxon>Actinomycetota</taxon>
        <taxon>Actinomycetes</taxon>
        <taxon>Micromonosporales</taxon>
        <taxon>Micromonosporaceae</taxon>
        <taxon>Asanoa</taxon>
    </lineage>
</organism>
<dbReference type="PANTHER" id="PTHR43229:SF2">
    <property type="entry name" value="NODULATION PROTEIN J"/>
    <property type="match status" value="1"/>
</dbReference>
<comment type="similarity">
    <text evidence="6">Belongs to the ABC-2 integral membrane protein family.</text>
</comment>
<dbReference type="PRINTS" id="PR00164">
    <property type="entry name" value="ABC2TRNSPORT"/>
</dbReference>
<feature type="transmembrane region" description="Helical" evidence="6">
    <location>
        <begin position="27"/>
        <end position="49"/>
    </location>
</feature>
<evidence type="ECO:0000259" key="7">
    <source>
        <dbReference type="PROSITE" id="PS51012"/>
    </source>
</evidence>
<name>A0A1H3KUH0_9ACTN</name>
<keyword evidence="9" id="KW-1185">Reference proteome</keyword>
<evidence type="ECO:0000256" key="2">
    <source>
        <dbReference type="ARBA" id="ARBA00022692"/>
    </source>
</evidence>
<dbReference type="AlphaFoldDB" id="A0A1H3KUH0"/>
<feature type="transmembrane region" description="Helical" evidence="6">
    <location>
        <begin position="142"/>
        <end position="165"/>
    </location>
</feature>
<dbReference type="EMBL" id="FNQB01000001">
    <property type="protein sequence ID" value="SDY55408.1"/>
    <property type="molecule type" value="Genomic_DNA"/>
</dbReference>
<comment type="subcellular location">
    <subcellularLocation>
        <location evidence="6">Cell membrane</location>
        <topology evidence="6">Multi-pass membrane protein</topology>
    </subcellularLocation>
    <subcellularLocation>
        <location evidence="1">Membrane</location>
        <topology evidence="1">Multi-pass membrane protein</topology>
    </subcellularLocation>
</comment>
<keyword evidence="2 6" id="KW-0812">Transmembrane</keyword>
<reference evidence="9" key="1">
    <citation type="submission" date="2016-10" db="EMBL/GenBank/DDBJ databases">
        <authorList>
            <person name="Varghese N."/>
            <person name="Submissions S."/>
        </authorList>
    </citation>
    <scope>NUCLEOTIDE SEQUENCE [LARGE SCALE GENOMIC DNA]</scope>
    <source>
        <strain evidence="9">DSM 44718</strain>
    </source>
</reference>
<evidence type="ECO:0000256" key="5">
    <source>
        <dbReference type="ARBA" id="ARBA00023251"/>
    </source>
</evidence>
<dbReference type="InterPro" id="IPR051784">
    <property type="entry name" value="Nod_factor_ABC_transporter"/>
</dbReference>
<dbReference type="PANTHER" id="PTHR43229">
    <property type="entry name" value="NODULATION PROTEIN J"/>
    <property type="match status" value="1"/>
</dbReference>
<dbReference type="PIRSF" id="PIRSF006648">
    <property type="entry name" value="DrrB"/>
    <property type="match status" value="1"/>
</dbReference>
<evidence type="ECO:0000256" key="1">
    <source>
        <dbReference type="ARBA" id="ARBA00004141"/>
    </source>
</evidence>
<dbReference type="InterPro" id="IPR013525">
    <property type="entry name" value="ABC2_TM"/>
</dbReference>
<dbReference type="GO" id="GO:0046677">
    <property type="term" value="P:response to antibiotic"/>
    <property type="evidence" value="ECO:0007669"/>
    <property type="project" value="UniProtKB-KW"/>
</dbReference>
<evidence type="ECO:0000256" key="6">
    <source>
        <dbReference type="RuleBase" id="RU361157"/>
    </source>
</evidence>
<sequence length="259" mass="27661">MATADAMALRAYSYWILRYRRTWRGTVVISIANPLLFLVAIGVGLGRLVGPDAAALGGVDYLAFFAPGILAAAAMQNGIIEAAFPVAVNRGPGGAYPVAAGTPLEPEDILHGHLLFMASRVVLSAAVFMAVMVAFGAARSPLVLLTLPAAALTAMAFALPSAAWAVTLTDIRPVNGIFKWVVMPLYLFSGTFFAVEQLPSVVRPIVYATPLWHGVDLCRSLSLGTVSWPLALVHIAYLLCLCGVGYLMARRLYRRHLHA</sequence>
<dbReference type="Pfam" id="PF01061">
    <property type="entry name" value="ABC2_membrane"/>
    <property type="match status" value="1"/>
</dbReference>
<dbReference type="OrthoDB" id="9778589at2"/>
<evidence type="ECO:0000256" key="3">
    <source>
        <dbReference type="ARBA" id="ARBA00022989"/>
    </source>
</evidence>
<keyword evidence="3 6" id="KW-1133">Transmembrane helix</keyword>
<evidence type="ECO:0000256" key="4">
    <source>
        <dbReference type="ARBA" id="ARBA00023136"/>
    </source>
</evidence>
<keyword evidence="6" id="KW-0813">Transport</keyword>
<dbReference type="InterPro" id="IPR047817">
    <property type="entry name" value="ABC2_TM_bact-type"/>
</dbReference>
<dbReference type="RefSeq" id="WP_090786298.1">
    <property type="nucleotide sequence ID" value="NZ_BOND01000030.1"/>
</dbReference>
<dbReference type="GO" id="GO:0140359">
    <property type="term" value="F:ABC-type transporter activity"/>
    <property type="evidence" value="ECO:0007669"/>
    <property type="project" value="InterPro"/>
</dbReference>
<dbReference type="STRING" id="137265.SAMN05421684_0329"/>
<proteinExistence type="inferred from homology"/>
<keyword evidence="4 6" id="KW-0472">Membrane</keyword>
<keyword evidence="5" id="KW-0046">Antibiotic resistance</keyword>
<dbReference type="PROSITE" id="PS51012">
    <property type="entry name" value="ABC_TM2"/>
    <property type="match status" value="1"/>
</dbReference>
<feature type="transmembrane region" description="Helical" evidence="6">
    <location>
        <begin position="61"/>
        <end position="80"/>
    </location>
</feature>
<dbReference type="InterPro" id="IPR000412">
    <property type="entry name" value="ABC_2_transport"/>
</dbReference>
<protein>
    <recommendedName>
        <fullName evidence="6">Transport permease protein</fullName>
    </recommendedName>
</protein>
<evidence type="ECO:0000313" key="8">
    <source>
        <dbReference type="EMBL" id="SDY55408.1"/>
    </source>
</evidence>
<feature type="domain" description="ABC transmembrane type-2" evidence="7">
    <location>
        <begin position="25"/>
        <end position="256"/>
    </location>
</feature>
<keyword evidence="6" id="KW-1003">Cell membrane</keyword>
<gene>
    <name evidence="8" type="ORF">SAMN05421684_0329</name>
</gene>
<dbReference type="Proteomes" id="UP000199632">
    <property type="component" value="Unassembled WGS sequence"/>
</dbReference>